<sequence>MQSTEITNNADLADAFTIMLQEAASRGSPQEAAYVISGILGDLSKDYPQVKDLARNWSELASPTQAMRGAV</sequence>
<evidence type="ECO:0000313" key="1">
    <source>
        <dbReference type="EMBL" id="GJA63355.1"/>
    </source>
</evidence>
<organism evidence="1 2">
    <name type="scientific">Aeromonas caviae</name>
    <name type="common">Aeromonas punctata</name>
    <dbReference type="NCBI Taxonomy" id="648"/>
    <lineage>
        <taxon>Bacteria</taxon>
        <taxon>Pseudomonadati</taxon>
        <taxon>Pseudomonadota</taxon>
        <taxon>Gammaproteobacteria</taxon>
        <taxon>Aeromonadales</taxon>
        <taxon>Aeromonadaceae</taxon>
        <taxon>Aeromonas</taxon>
    </lineage>
</organism>
<name>A0AA37CWR9_AERCA</name>
<evidence type="ECO:0000313" key="2">
    <source>
        <dbReference type="Proteomes" id="UP000886934"/>
    </source>
</evidence>
<accession>A0AA37CWR9</accession>
<proteinExistence type="predicted"/>
<dbReference type="Proteomes" id="UP000886934">
    <property type="component" value="Unassembled WGS sequence"/>
</dbReference>
<gene>
    <name evidence="1" type="ORF">KAM351_19660</name>
</gene>
<dbReference type="EMBL" id="BPNN01000024">
    <property type="protein sequence ID" value="GJA63355.1"/>
    <property type="molecule type" value="Genomic_DNA"/>
</dbReference>
<protein>
    <submittedName>
        <fullName evidence="1">Uncharacterized protein</fullName>
    </submittedName>
</protein>
<reference evidence="1" key="1">
    <citation type="submission" date="2021-07" db="EMBL/GenBank/DDBJ databases">
        <title>Draft genome sequence of carbapenem-resistant Aeromonas spp. in Japan.</title>
        <authorList>
            <person name="Maehana S."/>
            <person name="Suzuki M."/>
            <person name="Kitasato H."/>
        </authorList>
    </citation>
    <scope>NUCLEOTIDE SEQUENCE</scope>
    <source>
        <strain evidence="1">KAM351</strain>
    </source>
</reference>
<dbReference type="AlphaFoldDB" id="A0AA37CWR9"/>
<comment type="caution">
    <text evidence="1">The sequence shown here is derived from an EMBL/GenBank/DDBJ whole genome shotgun (WGS) entry which is preliminary data.</text>
</comment>